<name>A0A6N8I373_9FIRM</name>
<dbReference type="Pfam" id="PF07969">
    <property type="entry name" value="Amidohydro_3"/>
    <property type="match status" value="1"/>
</dbReference>
<proteinExistence type="predicted"/>
<dbReference type="InterPro" id="IPR013108">
    <property type="entry name" value="Amidohydro_3"/>
</dbReference>
<dbReference type="SUPFAM" id="SSF51338">
    <property type="entry name" value="Composite domain of metallo-dependent hydrolases"/>
    <property type="match status" value="1"/>
</dbReference>
<reference evidence="2 4" key="1">
    <citation type="submission" date="2019-09" db="EMBL/GenBank/DDBJ databases">
        <title>Genome sequence of Clostridium sp. EA1.</title>
        <authorList>
            <person name="Poehlein A."/>
            <person name="Bengelsdorf F.R."/>
            <person name="Daniel R."/>
        </authorList>
    </citation>
    <scope>NUCLEOTIDE SEQUENCE [LARGE SCALE GENOMIC DNA]</scope>
    <source>
        <strain evidence="2 4">EA1</strain>
    </source>
</reference>
<dbReference type="KEGG" id="cfem:HCR03_02550"/>
<dbReference type="OrthoDB" id="9767366at2"/>
<dbReference type="Proteomes" id="UP000469440">
    <property type="component" value="Unassembled WGS sequence"/>
</dbReference>
<dbReference type="Gene3D" id="3.10.310.70">
    <property type="match status" value="1"/>
</dbReference>
<feature type="domain" description="Amidohydrolase 3" evidence="1">
    <location>
        <begin position="64"/>
        <end position="525"/>
    </location>
</feature>
<evidence type="ECO:0000313" key="5">
    <source>
        <dbReference type="Proteomes" id="UP000515909"/>
    </source>
</evidence>
<keyword evidence="2" id="KW-0378">Hydrolase</keyword>
<evidence type="ECO:0000259" key="1">
    <source>
        <dbReference type="Pfam" id="PF07969"/>
    </source>
</evidence>
<organism evidence="2 4">
    <name type="scientific">Caproicibacter fermentans</name>
    <dbReference type="NCBI Taxonomy" id="2576756"/>
    <lineage>
        <taxon>Bacteria</taxon>
        <taxon>Bacillati</taxon>
        <taxon>Bacillota</taxon>
        <taxon>Clostridia</taxon>
        <taxon>Eubacteriales</taxon>
        <taxon>Acutalibacteraceae</taxon>
        <taxon>Caproicibacter</taxon>
    </lineage>
</organism>
<evidence type="ECO:0000313" key="3">
    <source>
        <dbReference type="EMBL" id="QNK41207.1"/>
    </source>
</evidence>
<dbReference type="PANTHER" id="PTHR22642">
    <property type="entry name" value="IMIDAZOLONEPROPIONASE"/>
    <property type="match status" value="1"/>
</dbReference>
<dbReference type="InterPro" id="IPR011059">
    <property type="entry name" value="Metal-dep_hydrolase_composite"/>
</dbReference>
<dbReference type="Gene3D" id="2.30.40.10">
    <property type="entry name" value="Urease, subunit C, domain 1"/>
    <property type="match status" value="1"/>
</dbReference>
<keyword evidence="4" id="KW-1185">Reference proteome</keyword>
<dbReference type="EMBL" id="CP060286">
    <property type="protein sequence ID" value="QNK41207.1"/>
    <property type="molecule type" value="Genomic_DNA"/>
</dbReference>
<reference evidence="3 5" key="2">
    <citation type="submission" date="2020-08" db="EMBL/GenBank/DDBJ databases">
        <title>The isolate Caproiciproducens sp. 7D4C2 produces n-caproate at mildly acidic conditions from hexoses: genome and rBOX comparison with related strains and chain-elongating bacteria.</title>
        <authorList>
            <person name="Esquivel-Elizondo S."/>
            <person name="Bagci C."/>
            <person name="Temovska M."/>
            <person name="Jeon B.S."/>
            <person name="Bessarab I."/>
            <person name="Williams R.B.H."/>
            <person name="Huson D.H."/>
            <person name="Angenent L.T."/>
        </authorList>
    </citation>
    <scope>NUCLEOTIDE SEQUENCE [LARGE SCALE GENOMIC DNA]</scope>
    <source>
        <strain evidence="3 5">7D4C2</strain>
    </source>
</reference>
<dbReference type="InterPro" id="IPR032466">
    <property type="entry name" value="Metal_Hydrolase"/>
</dbReference>
<dbReference type="SUPFAM" id="SSF51556">
    <property type="entry name" value="Metallo-dependent hydrolases"/>
    <property type="match status" value="1"/>
</dbReference>
<dbReference type="AlphaFoldDB" id="A0A6N8I373"/>
<dbReference type="PANTHER" id="PTHR22642:SF2">
    <property type="entry name" value="PROTEIN LONG AFTER FAR-RED 3"/>
    <property type="match status" value="1"/>
</dbReference>
<accession>A0A7G8TC66</accession>
<gene>
    <name evidence="2" type="primary">hutI_2</name>
    <name evidence="2" type="ORF">CAFE_26920</name>
    <name evidence="3" type="ORF">HCR03_02550</name>
</gene>
<protein>
    <submittedName>
        <fullName evidence="3">Amidohydrolase family protein</fullName>
    </submittedName>
    <submittedName>
        <fullName evidence="2">Imidazolonepropionase</fullName>
        <ecNumber evidence="2">3.5.2.7</ecNumber>
    </submittedName>
</protein>
<accession>A0A6N8I373</accession>
<dbReference type="EMBL" id="VWXL01000077">
    <property type="protein sequence ID" value="MVB11963.1"/>
    <property type="molecule type" value="Genomic_DNA"/>
</dbReference>
<dbReference type="EC" id="3.5.2.7" evidence="2"/>
<dbReference type="GO" id="GO:0050480">
    <property type="term" value="F:imidazolonepropionase activity"/>
    <property type="evidence" value="ECO:0007669"/>
    <property type="project" value="UniProtKB-EC"/>
</dbReference>
<evidence type="ECO:0000313" key="2">
    <source>
        <dbReference type="EMBL" id="MVB11963.1"/>
    </source>
</evidence>
<dbReference type="Proteomes" id="UP000515909">
    <property type="component" value="Chromosome"/>
</dbReference>
<dbReference type="Gene3D" id="3.20.20.140">
    <property type="entry name" value="Metal-dependent hydrolases"/>
    <property type="match status" value="1"/>
</dbReference>
<evidence type="ECO:0000313" key="4">
    <source>
        <dbReference type="Proteomes" id="UP000469440"/>
    </source>
</evidence>
<sequence length="528" mass="59761">MTSRNRKVMISVKERQGCLLLLSDCVFPSTNLKPIKGFVAIEGNRIAAVGPKSECGPWKNKASQLLDLGDRLVCPGFTDVHTFFSGWALLSLGADFSEVYSDAEGVTALKKFEREAPKESALFGHGWKPDHFKVTDPYLLDRVWPDKPVVVFTSDRGNCWINAAARRCYGFGPEKCYAEMTWKMIREYLQLPCMKDKYKEYMAMLNARGVTTIKEMSFDNYYGFTNVMDQLEKEDALTLRVSMMSQPVGEGINIEYGKTMKKRFQGPFVSFSGFNRMTDRSVPSSMAELIEPYKSHPGCINTVPVEWELIEQETHLADENGFRYSLHCQGDGAIRHTVNLFDTCQKDERGRLKNRHAITDLEYSNPTDLEKFGRMGGIAEVYAQIQSLDNRNDVLDMIDRQLGGDRGVNYWNRRKMWDSGVVVSCGTDLPLLLPSVPESIWCGCGGRFADGGAYNRQNMLSIAEMLIAWTRNGQYNCYNEDRLGTLEPGKLADIAVLSGNVFRRSEEEIRNFKVDLTISDGRIVYEAL</sequence>